<evidence type="ECO:0000313" key="1">
    <source>
        <dbReference type="EMBL" id="GAA0963728.1"/>
    </source>
</evidence>
<keyword evidence="2" id="KW-1185">Reference proteome</keyword>
<gene>
    <name evidence="1" type="primary">yaaA</name>
    <name evidence="1" type="ORF">GCM10009550_59890</name>
</gene>
<evidence type="ECO:0000313" key="2">
    <source>
        <dbReference type="Proteomes" id="UP001500665"/>
    </source>
</evidence>
<protein>
    <submittedName>
        <fullName evidence="1">Peroxide stress protein YaaA</fullName>
    </submittedName>
</protein>
<comment type="caution">
    <text evidence="1">The sequence shown here is derived from an EMBL/GenBank/DDBJ whole genome shotgun (WGS) entry which is preliminary data.</text>
</comment>
<proteinExistence type="predicted"/>
<accession>A0ABN1RU27</accession>
<name>A0ABN1RU27_9ACTN</name>
<sequence length="246" mass="26341">MLILLPPSEGKAALGDGPRLALESLSRPALTPVRERVLSALTDLCEGPERAALEVLGLSEGQKDALARNRELRRAPTLPARALYTGVLYDHLRLNDLDEAARARVAIFSGLWGVLGADDHVPPYRLAMGVRLPPLGALAGVWRPALTEALRPDGLVVDMRSAPYAAAWKRPAVGVRVLRERIVDGAVRRSVVSHMAKATRGVIAHDLLAHGIEAADQEELVKALGDLGHTVESPRVGTIEVIVCDG</sequence>
<dbReference type="RefSeq" id="WP_344244370.1">
    <property type="nucleotide sequence ID" value="NZ_BAAAHH010000031.1"/>
</dbReference>
<dbReference type="InterPro" id="IPR005583">
    <property type="entry name" value="YaaA"/>
</dbReference>
<reference evidence="1 2" key="1">
    <citation type="journal article" date="2019" name="Int. J. Syst. Evol. Microbiol.">
        <title>The Global Catalogue of Microorganisms (GCM) 10K type strain sequencing project: providing services to taxonomists for standard genome sequencing and annotation.</title>
        <authorList>
            <consortium name="The Broad Institute Genomics Platform"/>
            <consortium name="The Broad Institute Genome Sequencing Center for Infectious Disease"/>
            <person name="Wu L."/>
            <person name="Ma J."/>
        </authorList>
    </citation>
    <scope>NUCLEOTIDE SEQUENCE [LARGE SCALE GENOMIC DNA]</scope>
    <source>
        <strain evidence="1 2">JCM 10696</strain>
    </source>
</reference>
<dbReference type="Pfam" id="PF03883">
    <property type="entry name" value="H2O2_YaaD"/>
    <property type="match status" value="1"/>
</dbReference>
<dbReference type="PANTHER" id="PTHR30283:SF4">
    <property type="entry name" value="PEROXIDE STRESS RESISTANCE PROTEIN YAAA"/>
    <property type="match status" value="1"/>
</dbReference>
<organism evidence="1 2">
    <name type="scientific">Actinocorallia libanotica</name>
    <dbReference type="NCBI Taxonomy" id="46162"/>
    <lineage>
        <taxon>Bacteria</taxon>
        <taxon>Bacillati</taxon>
        <taxon>Actinomycetota</taxon>
        <taxon>Actinomycetes</taxon>
        <taxon>Streptosporangiales</taxon>
        <taxon>Thermomonosporaceae</taxon>
        <taxon>Actinocorallia</taxon>
    </lineage>
</organism>
<dbReference type="Proteomes" id="UP001500665">
    <property type="component" value="Unassembled WGS sequence"/>
</dbReference>
<dbReference type="EMBL" id="BAAAHH010000031">
    <property type="protein sequence ID" value="GAA0963728.1"/>
    <property type="molecule type" value="Genomic_DNA"/>
</dbReference>
<dbReference type="PANTHER" id="PTHR30283">
    <property type="entry name" value="PEROXIDE STRESS RESPONSE PROTEIN YAAA"/>
    <property type="match status" value="1"/>
</dbReference>